<reference evidence="22" key="1">
    <citation type="submission" date="2018-05" db="EMBL/GenBank/DDBJ databases">
        <authorList>
            <person name="Lanie J.A."/>
            <person name="Ng W.-L."/>
            <person name="Kazmierczak K.M."/>
            <person name="Andrzejewski T.M."/>
            <person name="Davidsen T.M."/>
            <person name="Wayne K.J."/>
            <person name="Tettelin H."/>
            <person name="Glass J.I."/>
            <person name="Rusch D."/>
            <person name="Podicherti R."/>
            <person name="Tsui H.-C.T."/>
            <person name="Winkler M.E."/>
        </authorList>
    </citation>
    <scope>NUCLEOTIDE SEQUENCE</scope>
</reference>
<protein>
    <recommendedName>
        <fullName evidence="6">Phenylalanine--tRNA ligase beta subunit</fullName>
        <ecNumber evidence="5">6.1.1.20</ecNumber>
    </recommendedName>
    <alternativeName>
        <fullName evidence="17">Phenylalanyl-tRNA synthetase beta subunit</fullName>
    </alternativeName>
</protein>
<evidence type="ECO:0000256" key="18">
    <source>
        <dbReference type="ARBA" id="ARBA00049255"/>
    </source>
</evidence>
<sequence length="733" mass="81224">MKEHLNTNSSLEEISNNLTNIGLEVEKIYDPSLKLKDFIVAKIVSIEKHPDADKLSLCMVDIGKEIVQVVCGAPNAKKNLISIYAPIGSVIPETKLKIKKAKIRGVESFGMLCSGKELGLNSQEEGIMEINENLSPGSKIVKALDLNDPIIEIAITPNRSDCLGVNGIARDLAAKGVGKLIKNEVHEIKSTNAQIPVFLDFKKENAFCSIFSGRLIEGIENTESPIWLKKKIEKIGLRSINAIVDVTNLITIDMCRPLHAYDADKIKGSIGARQARKGEKIKTLDGKEYILDETICVISDTEKALGIGGIIGGDESGSEENTKNIFLESAYFDPINIAESGRRLNINSDARYRFERGVDPNFVIEGLELATKMIVEICGGKPGKISLEKNKNFKSKSIKFNKDMVRKLSGVEINEKEIKRILSSLGFSIDKSWVVSVPTWRHDIDQDADLVEEIIRIYGLDKISSTPLLNNNQPSKPILTKSQKDTRMIRRILASRGLIETISYSFVNSEYLSFFEGYKDKLTLINPISEDLSEMRTTPLISLIDCIKQNNNRGNNNIGLFEIGPGFYGATPGEQSLIASGARSGIYKTNGVEKHWQGNSSVDVFDSKSDLMAVLDQINISIDSVRIDTNTPNWYHPGRSGNIISKENKIIGSFGEIHPIIISKFELPIISAFEIFMENIFTKSKKGQKLKSEFKPTNLPSVKRDFSFDLPQSVSAETLLSAVRSCGEDMIDE</sequence>
<dbReference type="NCBIfam" id="TIGR00472">
    <property type="entry name" value="pheT_bact"/>
    <property type="match status" value="1"/>
</dbReference>
<dbReference type="Pfam" id="PF17759">
    <property type="entry name" value="tRNA_synthFbeta"/>
    <property type="match status" value="1"/>
</dbReference>
<feature type="domain" description="B5" evidence="21">
    <location>
        <begin position="393"/>
        <end position="465"/>
    </location>
</feature>
<dbReference type="InterPro" id="IPR005121">
    <property type="entry name" value="Fdx_antiC-bd"/>
</dbReference>
<evidence type="ECO:0000256" key="14">
    <source>
        <dbReference type="ARBA" id="ARBA00022884"/>
    </source>
</evidence>
<keyword evidence="13" id="KW-0460">Magnesium</keyword>
<name>A0A381QAS2_9ZZZZ</name>
<dbReference type="Gene3D" id="2.40.50.140">
    <property type="entry name" value="Nucleic acid-binding proteins"/>
    <property type="match status" value="1"/>
</dbReference>
<dbReference type="InterPro" id="IPR005146">
    <property type="entry name" value="B3/B4_tRNA-bd"/>
</dbReference>
<proteinExistence type="inferred from homology"/>
<dbReference type="SUPFAM" id="SSF50249">
    <property type="entry name" value="Nucleic acid-binding proteins"/>
    <property type="match status" value="1"/>
</dbReference>
<dbReference type="GO" id="GO:0004826">
    <property type="term" value="F:phenylalanine-tRNA ligase activity"/>
    <property type="evidence" value="ECO:0007669"/>
    <property type="project" value="UniProtKB-EC"/>
</dbReference>
<dbReference type="CDD" id="cd00769">
    <property type="entry name" value="PheRS_beta_core"/>
    <property type="match status" value="1"/>
</dbReference>
<dbReference type="InterPro" id="IPR009061">
    <property type="entry name" value="DNA-bd_dom_put_sf"/>
</dbReference>
<keyword evidence="8" id="KW-0820">tRNA-binding</keyword>
<dbReference type="InterPro" id="IPR002547">
    <property type="entry name" value="tRNA-bd_dom"/>
</dbReference>
<keyword evidence="16" id="KW-0030">Aminoacyl-tRNA synthetase</keyword>
<keyword evidence="7" id="KW-0963">Cytoplasm</keyword>
<dbReference type="GO" id="GO:0009328">
    <property type="term" value="C:phenylalanine-tRNA ligase complex"/>
    <property type="evidence" value="ECO:0007669"/>
    <property type="project" value="TreeGrafter"/>
</dbReference>
<keyword evidence="11" id="KW-0547">Nucleotide-binding</keyword>
<evidence type="ECO:0000256" key="2">
    <source>
        <dbReference type="ARBA" id="ARBA00004496"/>
    </source>
</evidence>
<dbReference type="FunFam" id="2.40.50.140:FF:000045">
    <property type="entry name" value="Phenylalanine--tRNA ligase beta subunit"/>
    <property type="match status" value="1"/>
</dbReference>
<evidence type="ECO:0000259" key="21">
    <source>
        <dbReference type="PROSITE" id="PS51483"/>
    </source>
</evidence>
<feature type="non-terminal residue" evidence="22">
    <location>
        <position position="733"/>
    </location>
</feature>
<dbReference type="EC" id="6.1.1.20" evidence="5"/>
<comment type="subcellular location">
    <subcellularLocation>
        <location evidence="2">Cytoplasm</location>
    </subcellularLocation>
</comment>
<feature type="domain" description="TRNA-binding" evidence="19">
    <location>
        <begin position="32"/>
        <end position="141"/>
    </location>
</feature>
<evidence type="ECO:0000256" key="16">
    <source>
        <dbReference type="ARBA" id="ARBA00023146"/>
    </source>
</evidence>
<dbReference type="InterPro" id="IPR012340">
    <property type="entry name" value="NA-bd_OB-fold"/>
</dbReference>
<dbReference type="PROSITE" id="PS50886">
    <property type="entry name" value="TRBD"/>
    <property type="match status" value="1"/>
</dbReference>
<dbReference type="Gene3D" id="3.50.40.10">
    <property type="entry name" value="Phenylalanyl-trna Synthetase, Chain B, domain 3"/>
    <property type="match status" value="1"/>
</dbReference>
<evidence type="ECO:0000256" key="5">
    <source>
        <dbReference type="ARBA" id="ARBA00012814"/>
    </source>
</evidence>
<evidence type="ECO:0000256" key="9">
    <source>
        <dbReference type="ARBA" id="ARBA00022598"/>
    </source>
</evidence>
<evidence type="ECO:0000256" key="8">
    <source>
        <dbReference type="ARBA" id="ARBA00022555"/>
    </source>
</evidence>
<dbReference type="GO" id="GO:0000049">
    <property type="term" value="F:tRNA binding"/>
    <property type="evidence" value="ECO:0007669"/>
    <property type="project" value="UniProtKB-KW"/>
</dbReference>
<dbReference type="CDD" id="cd02796">
    <property type="entry name" value="tRNA_bind_bactPheRS"/>
    <property type="match status" value="1"/>
</dbReference>
<dbReference type="Pfam" id="PF01588">
    <property type="entry name" value="tRNA_bind"/>
    <property type="match status" value="1"/>
</dbReference>
<keyword evidence="15" id="KW-0648">Protein biosynthesis</keyword>
<evidence type="ECO:0000256" key="4">
    <source>
        <dbReference type="ARBA" id="ARBA00011209"/>
    </source>
</evidence>
<organism evidence="22">
    <name type="scientific">marine metagenome</name>
    <dbReference type="NCBI Taxonomy" id="408172"/>
    <lineage>
        <taxon>unclassified sequences</taxon>
        <taxon>metagenomes</taxon>
        <taxon>ecological metagenomes</taxon>
    </lineage>
</organism>
<feature type="domain" description="FDX-ACB" evidence="20">
    <location>
        <begin position="697"/>
        <end position="733"/>
    </location>
</feature>
<dbReference type="HAMAP" id="MF_00283">
    <property type="entry name" value="Phe_tRNA_synth_beta1"/>
    <property type="match status" value="1"/>
</dbReference>
<evidence type="ECO:0000256" key="10">
    <source>
        <dbReference type="ARBA" id="ARBA00022723"/>
    </source>
</evidence>
<evidence type="ECO:0000256" key="3">
    <source>
        <dbReference type="ARBA" id="ARBA00008653"/>
    </source>
</evidence>
<dbReference type="PROSITE" id="PS51483">
    <property type="entry name" value="B5"/>
    <property type="match status" value="1"/>
</dbReference>
<dbReference type="PANTHER" id="PTHR10947">
    <property type="entry name" value="PHENYLALANYL-TRNA SYNTHETASE BETA CHAIN AND LEUCINE-RICH REPEAT-CONTAINING PROTEIN 47"/>
    <property type="match status" value="1"/>
</dbReference>
<dbReference type="GO" id="GO:0006432">
    <property type="term" value="P:phenylalanyl-tRNA aminoacylation"/>
    <property type="evidence" value="ECO:0007669"/>
    <property type="project" value="InterPro"/>
</dbReference>
<dbReference type="InterPro" id="IPR041616">
    <property type="entry name" value="PheRS_beta_core"/>
</dbReference>
<keyword evidence="12" id="KW-0067">ATP-binding</keyword>
<dbReference type="Gene3D" id="3.30.930.10">
    <property type="entry name" value="Bira Bifunctional Protein, Domain 2"/>
    <property type="match status" value="1"/>
</dbReference>
<dbReference type="InterPro" id="IPR020825">
    <property type="entry name" value="Phe-tRNA_synthase-like_B3/B4"/>
</dbReference>
<evidence type="ECO:0000256" key="13">
    <source>
        <dbReference type="ARBA" id="ARBA00022842"/>
    </source>
</evidence>
<evidence type="ECO:0000256" key="6">
    <source>
        <dbReference type="ARBA" id="ARBA00017032"/>
    </source>
</evidence>
<evidence type="ECO:0000313" key="22">
    <source>
        <dbReference type="EMBL" id="SUZ76421.1"/>
    </source>
</evidence>
<evidence type="ECO:0000256" key="17">
    <source>
        <dbReference type="ARBA" id="ARBA00033189"/>
    </source>
</evidence>
<dbReference type="Pfam" id="PF03483">
    <property type="entry name" value="B3_4"/>
    <property type="match status" value="1"/>
</dbReference>
<dbReference type="EMBL" id="UINC01001278">
    <property type="protein sequence ID" value="SUZ76421.1"/>
    <property type="molecule type" value="Genomic_DNA"/>
</dbReference>
<evidence type="ECO:0000256" key="15">
    <source>
        <dbReference type="ARBA" id="ARBA00022917"/>
    </source>
</evidence>
<dbReference type="SUPFAM" id="SSF46955">
    <property type="entry name" value="Putative DNA-binding domain"/>
    <property type="match status" value="1"/>
</dbReference>
<evidence type="ECO:0000256" key="7">
    <source>
        <dbReference type="ARBA" id="ARBA00022490"/>
    </source>
</evidence>
<dbReference type="SUPFAM" id="SSF55681">
    <property type="entry name" value="Class II aaRS and biotin synthetases"/>
    <property type="match status" value="1"/>
</dbReference>
<dbReference type="InterPro" id="IPR045864">
    <property type="entry name" value="aa-tRNA-synth_II/BPL/LPL"/>
</dbReference>
<keyword evidence="10" id="KW-0479">Metal-binding</keyword>
<dbReference type="GO" id="GO:0005524">
    <property type="term" value="F:ATP binding"/>
    <property type="evidence" value="ECO:0007669"/>
    <property type="project" value="UniProtKB-KW"/>
</dbReference>
<comment type="subunit">
    <text evidence="4">Tetramer of two alpha and two beta subunits.</text>
</comment>
<dbReference type="InterPro" id="IPR033714">
    <property type="entry name" value="tRNA_bind_bactPheRS"/>
</dbReference>
<evidence type="ECO:0000256" key="11">
    <source>
        <dbReference type="ARBA" id="ARBA00022741"/>
    </source>
</evidence>
<accession>A0A381QAS2</accession>
<evidence type="ECO:0000256" key="12">
    <source>
        <dbReference type="ARBA" id="ARBA00022840"/>
    </source>
</evidence>
<dbReference type="Gene3D" id="3.30.56.10">
    <property type="match status" value="2"/>
</dbReference>
<dbReference type="AlphaFoldDB" id="A0A381QAS2"/>
<dbReference type="SUPFAM" id="SSF56037">
    <property type="entry name" value="PheT/TilS domain"/>
    <property type="match status" value="1"/>
</dbReference>
<evidence type="ECO:0000259" key="19">
    <source>
        <dbReference type="PROSITE" id="PS50886"/>
    </source>
</evidence>
<dbReference type="SMART" id="SM00873">
    <property type="entry name" value="B3_4"/>
    <property type="match status" value="1"/>
</dbReference>
<dbReference type="Pfam" id="PF03484">
    <property type="entry name" value="B5"/>
    <property type="match status" value="1"/>
</dbReference>
<dbReference type="GO" id="GO:0000287">
    <property type="term" value="F:magnesium ion binding"/>
    <property type="evidence" value="ECO:0007669"/>
    <property type="project" value="InterPro"/>
</dbReference>
<dbReference type="PROSITE" id="PS51447">
    <property type="entry name" value="FDX_ACB"/>
    <property type="match status" value="1"/>
</dbReference>
<dbReference type="InterPro" id="IPR045060">
    <property type="entry name" value="Phe-tRNA-ligase_IIc_bsu"/>
</dbReference>
<evidence type="ECO:0000256" key="1">
    <source>
        <dbReference type="ARBA" id="ARBA00001946"/>
    </source>
</evidence>
<comment type="cofactor">
    <cofactor evidence="1">
        <name>Mg(2+)</name>
        <dbReference type="ChEBI" id="CHEBI:18420"/>
    </cofactor>
</comment>
<dbReference type="InterPro" id="IPR005147">
    <property type="entry name" value="tRNA_synthase_B5-dom"/>
</dbReference>
<keyword evidence="9" id="KW-0436">Ligase</keyword>
<comment type="similarity">
    <text evidence="3">Belongs to the phenylalanyl-tRNA synthetase beta subunit family. Type 1 subfamily.</text>
</comment>
<dbReference type="InterPro" id="IPR004532">
    <property type="entry name" value="Phe-tRNA-ligase_IIc_bsu_bact"/>
</dbReference>
<dbReference type="NCBIfam" id="NF045760">
    <property type="entry name" value="YtpR"/>
    <property type="match status" value="1"/>
</dbReference>
<keyword evidence="14" id="KW-0694">RNA-binding</keyword>
<evidence type="ECO:0000259" key="20">
    <source>
        <dbReference type="PROSITE" id="PS51447"/>
    </source>
</evidence>
<gene>
    <name evidence="22" type="ORF">METZ01_LOCUS29275</name>
</gene>
<comment type="catalytic activity">
    <reaction evidence="18">
        <text>tRNA(Phe) + L-phenylalanine + ATP = L-phenylalanyl-tRNA(Phe) + AMP + diphosphate + H(+)</text>
        <dbReference type="Rhea" id="RHEA:19413"/>
        <dbReference type="Rhea" id="RHEA-COMP:9668"/>
        <dbReference type="Rhea" id="RHEA-COMP:9699"/>
        <dbReference type="ChEBI" id="CHEBI:15378"/>
        <dbReference type="ChEBI" id="CHEBI:30616"/>
        <dbReference type="ChEBI" id="CHEBI:33019"/>
        <dbReference type="ChEBI" id="CHEBI:58095"/>
        <dbReference type="ChEBI" id="CHEBI:78442"/>
        <dbReference type="ChEBI" id="CHEBI:78531"/>
        <dbReference type="ChEBI" id="CHEBI:456215"/>
        <dbReference type="EC" id="6.1.1.20"/>
    </reaction>
</comment>
<dbReference type="SMART" id="SM00874">
    <property type="entry name" value="B5"/>
    <property type="match status" value="1"/>
</dbReference>
<dbReference type="PANTHER" id="PTHR10947:SF0">
    <property type="entry name" value="PHENYLALANINE--TRNA LIGASE BETA SUBUNIT"/>
    <property type="match status" value="1"/>
</dbReference>